<keyword evidence="3" id="KW-1185">Reference proteome</keyword>
<gene>
    <name evidence="2" type="ORF">SAMN05216167_1502</name>
</gene>
<organism evidence="2 3">
    <name type="scientific">Spirosoma endophyticum</name>
    <dbReference type="NCBI Taxonomy" id="662367"/>
    <lineage>
        <taxon>Bacteria</taxon>
        <taxon>Pseudomonadati</taxon>
        <taxon>Bacteroidota</taxon>
        <taxon>Cytophagia</taxon>
        <taxon>Cytophagales</taxon>
        <taxon>Cytophagaceae</taxon>
        <taxon>Spirosoma</taxon>
    </lineage>
</organism>
<feature type="transmembrane region" description="Helical" evidence="1">
    <location>
        <begin position="44"/>
        <end position="72"/>
    </location>
</feature>
<keyword evidence="1" id="KW-0812">Transmembrane</keyword>
<keyword evidence="1" id="KW-1133">Transmembrane helix</keyword>
<evidence type="ECO:0000313" key="3">
    <source>
        <dbReference type="Proteomes" id="UP000198598"/>
    </source>
</evidence>
<dbReference type="Pfam" id="PF13630">
    <property type="entry name" value="SdpI"/>
    <property type="match status" value="1"/>
</dbReference>
<evidence type="ECO:0000256" key="1">
    <source>
        <dbReference type="SAM" id="Phobius"/>
    </source>
</evidence>
<dbReference type="Proteomes" id="UP000198598">
    <property type="component" value="Unassembled WGS sequence"/>
</dbReference>
<proteinExistence type="predicted"/>
<reference evidence="2 3" key="1">
    <citation type="submission" date="2016-10" db="EMBL/GenBank/DDBJ databases">
        <authorList>
            <person name="de Groot N.N."/>
        </authorList>
    </citation>
    <scope>NUCLEOTIDE SEQUENCE [LARGE SCALE GENOMIC DNA]</scope>
    <source>
        <strain evidence="2 3">DSM 26130</strain>
    </source>
</reference>
<dbReference type="AlphaFoldDB" id="A0A1I2HZM2"/>
<dbReference type="InterPro" id="IPR025962">
    <property type="entry name" value="SdpI/YhfL"/>
</dbReference>
<name>A0A1I2HZM2_9BACT</name>
<evidence type="ECO:0000313" key="2">
    <source>
        <dbReference type="EMBL" id="SFF33821.1"/>
    </source>
</evidence>
<keyword evidence="1" id="KW-0472">Membrane</keyword>
<feature type="transmembrane region" description="Helical" evidence="1">
    <location>
        <begin position="78"/>
        <end position="96"/>
    </location>
</feature>
<sequence length="112" mass="12742">MLLMAILFQYKQPKQINHFYGYRTGLSMKNQDTWVVANRLASECFLYSSIGFLIILILLLLIVGRAGLVGWFGSSRTLFLVIVILSSGLVLLPIIVTEYKLRQIFTSEGIRK</sequence>
<dbReference type="STRING" id="662367.SAMN05216167_1502"/>
<protein>
    <submittedName>
        <fullName evidence="2">SdpI/YhfL protein family protein</fullName>
    </submittedName>
</protein>
<dbReference type="EMBL" id="FOLQ01000050">
    <property type="protein sequence ID" value="SFF33821.1"/>
    <property type="molecule type" value="Genomic_DNA"/>
</dbReference>
<accession>A0A1I2HZM2</accession>